<comment type="function">
    <text evidence="10">Catalyzes the folate-dependent formation of 5-methyl-uridine at position 54 (M-5-U54) in all tRNAs.</text>
</comment>
<dbReference type="OrthoDB" id="9803114at2"/>
<dbReference type="FunFam" id="3.50.50.60:FF:000035">
    <property type="entry name" value="Methylenetetrahydrofolate--tRNA-(uracil-5-)-methyltransferase TrmFO"/>
    <property type="match status" value="1"/>
</dbReference>
<keyword evidence="6 10" id="KW-0819">tRNA processing</keyword>
<protein>
    <recommendedName>
        <fullName evidence="10">Methylenetetrahydrofolate--tRNA-(uracil-5-)-methyltransferase TrmFO</fullName>
        <ecNumber evidence="10">2.1.1.74</ecNumber>
    </recommendedName>
    <alternativeName>
        <fullName evidence="10">Folate-dependent tRNA (uracil-5-)-methyltransferase</fullName>
    </alternativeName>
    <alternativeName>
        <fullName evidence="10">Folate-dependent tRNA(M-5-U54)-methyltransferase</fullName>
    </alternativeName>
</protein>
<comment type="similarity">
    <text evidence="10">Belongs to the MnmG family. TrmFO subfamily.</text>
</comment>
<sequence length="436" mass="48592">MRPVVIIGAGLAGSEAAWQLVKRNVPVRLYEMRPGKMTPAHHSGDFAELVCSNSLRGASLENAVGLLKEEMRRFDSIIMRAADATSVPAGGALAVNRHEFSQKVAELLLESPLLEVVREELTAIPEGPVIVATGPLTSPGLAEAIQQFTGQQYFYFYDAAAPIVTAESLNREIVFEASRYDKGDGAYLNCPFSREEYERFWEDLTKAEVSEAHLPNERAIFFEGCMPVEVLASRGRDTLRFGTMKPVGITDPRTGRRPYALVQLRPENRDGSLYNLVGFQTHLKWGEQQRVFRMIPGLENAEFARFGVMHRNTYINAPVVLLPTYQAQRRSDLFFAGQITGVEGYVESASSGLLAGLNCARIALGQTPLEFPATTAIGSLVQYICHADSRYFQPMNVNFGLMEPLGERVKGKKERHLMYSERALRILETYKTDFNL</sequence>
<dbReference type="EC" id="2.1.1.74" evidence="10"/>
<dbReference type="InterPro" id="IPR004417">
    <property type="entry name" value="TrmFO"/>
</dbReference>
<evidence type="ECO:0000256" key="10">
    <source>
        <dbReference type="HAMAP-Rule" id="MF_01037"/>
    </source>
</evidence>
<feature type="binding site" evidence="10">
    <location>
        <begin position="8"/>
        <end position="13"/>
    </location>
    <ligand>
        <name>FAD</name>
        <dbReference type="ChEBI" id="CHEBI:57692"/>
    </ligand>
</feature>
<evidence type="ECO:0000256" key="3">
    <source>
        <dbReference type="ARBA" id="ARBA00022603"/>
    </source>
</evidence>
<dbReference type="Proteomes" id="UP000295008">
    <property type="component" value="Unassembled WGS sequence"/>
</dbReference>
<evidence type="ECO:0000256" key="9">
    <source>
        <dbReference type="ARBA" id="ARBA00023027"/>
    </source>
</evidence>
<dbReference type="SUPFAM" id="SSF51905">
    <property type="entry name" value="FAD/NAD(P)-binding domain"/>
    <property type="match status" value="1"/>
</dbReference>
<evidence type="ECO:0000256" key="6">
    <source>
        <dbReference type="ARBA" id="ARBA00022694"/>
    </source>
</evidence>
<evidence type="ECO:0000256" key="8">
    <source>
        <dbReference type="ARBA" id="ARBA00022857"/>
    </source>
</evidence>
<comment type="catalytic activity">
    <reaction evidence="10">
        <text>uridine(54) in tRNA + (6R)-5,10-methylene-5,6,7,8-tetrahydrofolate + NADPH + H(+) = 5-methyluridine(54) in tRNA + (6S)-5,6,7,8-tetrahydrofolate + NADP(+)</text>
        <dbReference type="Rhea" id="RHEA:62372"/>
        <dbReference type="Rhea" id="RHEA-COMP:10167"/>
        <dbReference type="Rhea" id="RHEA-COMP:10193"/>
        <dbReference type="ChEBI" id="CHEBI:15378"/>
        <dbReference type="ChEBI" id="CHEBI:15636"/>
        <dbReference type="ChEBI" id="CHEBI:57453"/>
        <dbReference type="ChEBI" id="CHEBI:57783"/>
        <dbReference type="ChEBI" id="CHEBI:58349"/>
        <dbReference type="ChEBI" id="CHEBI:65315"/>
        <dbReference type="ChEBI" id="CHEBI:74447"/>
        <dbReference type="EC" id="2.1.1.74"/>
    </reaction>
</comment>
<evidence type="ECO:0000256" key="5">
    <source>
        <dbReference type="ARBA" id="ARBA00022679"/>
    </source>
</evidence>
<dbReference type="GO" id="GO:0005829">
    <property type="term" value="C:cytosol"/>
    <property type="evidence" value="ECO:0007669"/>
    <property type="project" value="TreeGrafter"/>
</dbReference>
<keyword evidence="7 10" id="KW-0274">FAD</keyword>
<dbReference type="InterPro" id="IPR040131">
    <property type="entry name" value="MnmG_N"/>
</dbReference>
<comment type="cofactor">
    <cofactor evidence="1 10">
        <name>FAD</name>
        <dbReference type="ChEBI" id="CHEBI:57692"/>
    </cofactor>
</comment>
<name>A0A4R1QV87_HYDET</name>
<dbReference type="Gene3D" id="3.50.50.60">
    <property type="entry name" value="FAD/NAD(P)-binding domain"/>
    <property type="match status" value="2"/>
</dbReference>
<keyword evidence="2 10" id="KW-0963">Cytoplasm</keyword>
<evidence type="ECO:0000313" key="12">
    <source>
        <dbReference type="EMBL" id="TCL56485.1"/>
    </source>
</evidence>
<feature type="domain" description="MnmG N-terminal" evidence="11">
    <location>
        <begin position="4"/>
        <end position="366"/>
    </location>
</feature>
<keyword evidence="13" id="KW-1185">Reference proteome</keyword>
<accession>A0A4R1QV87</accession>
<keyword evidence="4 10" id="KW-0285">Flavoprotein</keyword>
<dbReference type="GO" id="GO:0047151">
    <property type="term" value="F:tRNA (uracil(54)-C5)-methyltransferase activity, 5,10-methylenetetrahydrofolate-dependent"/>
    <property type="evidence" value="ECO:0007669"/>
    <property type="project" value="UniProtKB-UniRule"/>
</dbReference>
<gene>
    <name evidence="10" type="primary">trmFO</name>
    <name evidence="12" type="ORF">EDC14_10499</name>
</gene>
<comment type="subcellular location">
    <subcellularLocation>
        <location evidence="10">Cytoplasm</location>
    </subcellularLocation>
</comment>
<evidence type="ECO:0000256" key="4">
    <source>
        <dbReference type="ARBA" id="ARBA00022630"/>
    </source>
</evidence>
<dbReference type="NCBIfam" id="TIGR00137">
    <property type="entry name" value="gid_trmFO"/>
    <property type="match status" value="1"/>
</dbReference>
<keyword evidence="9 10" id="KW-0520">NAD</keyword>
<dbReference type="InterPro" id="IPR002218">
    <property type="entry name" value="MnmG-rel"/>
</dbReference>
<keyword evidence="5 10" id="KW-0808">Transferase</keyword>
<dbReference type="GO" id="GO:0002098">
    <property type="term" value="P:tRNA wobble uridine modification"/>
    <property type="evidence" value="ECO:0007669"/>
    <property type="project" value="TreeGrafter"/>
</dbReference>
<dbReference type="Pfam" id="PF01134">
    <property type="entry name" value="GIDA"/>
    <property type="match status" value="1"/>
</dbReference>
<dbReference type="PANTHER" id="PTHR11806:SF2">
    <property type="entry name" value="METHYLENETETRAHYDROFOLATE--TRNA-(URACIL-5-)-METHYLTRANSFERASE TRMFO"/>
    <property type="match status" value="1"/>
</dbReference>
<organism evidence="12 13">
    <name type="scientific">Hydrogenispora ethanolica</name>
    <dbReference type="NCBI Taxonomy" id="1082276"/>
    <lineage>
        <taxon>Bacteria</taxon>
        <taxon>Bacillati</taxon>
        <taxon>Bacillota</taxon>
        <taxon>Hydrogenispora</taxon>
    </lineage>
</organism>
<keyword evidence="8 10" id="KW-0521">NADP</keyword>
<keyword evidence="3 10" id="KW-0489">Methyltransferase</keyword>
<dbReference type="RefSeq" id="WP_132017323.1">
    <property type="nucleotide sequence ID" value="NZ_SLUN01000049.1"/>
</dbReference>
<dbReference type="AlphaFoldDB" id="A0A4R1QV87"/>
<comment type="catalytic activity">
    <reaction evidence="10">
        <text>uridine(54) in tRNA + (6R)-5,10-methylene-5,6,7,8-tetrahydrofolate + NADH + H(+) = 5-methyluridine(54) in tRNA + (6S)-5,6,7,8-tetrahydrofolate + NAD(+)</text>
        <dbReference type="Rhea" id="RHEA:16873"/>
        <dbReference type="Rhea" id="RHEA-COMP:10167"/>
        <dbReference type="Rhea" id="RHEA-COMP:10193"/>
        <dbReference type="ChEBI" id="CHEBI:15378"/>
        <dbReference type="ChEBI" id="CHEBI:15636"/>
        <dbReference type="ChEBI" id="CHEBI:57453"/>
        <dbReference type="ChEBI" id="CHEBI:57540"/>
        <dbReference type="ChEBI" id="CHEBI:57945"/>
        <dbReference type="ChEBI" id="CHEBI:65315"/>
        <dbReference type="ChEBI" id="CHEBI:74447"/>
        <dbReference type="EC" id="2.1.1.74"/>
    </reaction>
</comment>
<evidence type="ECO:0000259" key="11">
    <source>
        <dbReference type="Pfam" id="PF01134"/>
    </source>
</evidence>
<dbReference type="PANTHER" id="PTHR11806">
    <property type="entry name" value="GLUCOSE INHIBITED DIVISION PROTEIN A"/>
    <property type="match status" value="1"/>
</dbReference>
<evidence type="ECO:0000313" key="13">
    <source>
        <dbReference type="Proteomes" id="UP000295008"/>
    </source>
</evidence>
<proteinExistence type="inferred from homology"/>
<evidence type="ECO:0000256" key="7">
    <source>
        <dbReference type="ARBA" id="ARBA00022827"/>
    </source>
</evidence>
<dbReference type="GO" id="GO:0030488">
    <property type="term" value="P:tRNA methylation"/>
    <property type="evidence" value="ECO:0007669"/>
    <property type="project" value="TreeGrafter"/>
</dbReference>
<dbReference type="EMBL" id="SLUN01000049">
    <property type="protein sequence ID" value="TCL56485.1"/>
    <property type="molecule type" value="Genomic_DNA"/>
</dbReference>
<dbReference type="GO" id="GO:0050660">
    <property type="term" value="F:flavin adenine dinucleotide binding"/>
    <property type="evidence" value="ECO:0007669"/>
    <property type="project" value="UniProtKB-UniRule"/>
</dbReference>
<dbReference type="InterPro" id="IPR036188">
    <property type="entry name" value="FAD/NAD-bd_sf"/>
</dbReference>
<dbReference type="HAMAP" id="MF_01037">
    <property type="entry name" value="TrmFO"/>
    <property type="match status" value="1"/>
</dbReference>
<reference evidence="12 13" key="1">
    <citation type="submission" date="2019-03" db="EMBL/GenBank/DDBJ databases">
        <title>Genomic Encyclopedia of Type Strains, Phase IV (KMG-IV): sequencing the most valuable type-strain genomes for metagenomic binning, comparative biology and taxonomic classification.</title>
        <authorList>
            <person name="Goeker M."/>
        </authorList>
    </citation>
    <scope>NUCLEOTIDE SEQUENCE [LARGE SCALE GENOMIC DNA]</scope>
    <source>
        <strain evidence="12 13">LX-B</strain>
    </source>
</reference>
<dbReference type="NCBIfam" id="NF003739">
    <property type="entry name" value="PRK05335.1"/>
    <property type="match status" value="1"/>
</dbReference>
<evidence type="ECO:0000256" key="2">
    <source>
        <dbReference type="ARBA" id="ARBA00022490"/>
    </source>
</evidence>
<evidence type="ECO:0000256" key="1">
    <source>
        <dbReference type="ARBA" id="ARBA00001974"/>
    </source>
</evidence>
<comment type="caution">
    <text evidence="12">The sequence shown here is derived from an EMBL/GenBank/DDBJ whole genome shotgun (WGS) entry which is preliminary data.</text>
</comment>